<keyword evidence="14" id="KW-0472">Membrane</keyword>
<reference evidence="21" key="1">
    <citation type="submission" date="2025-08" db="UniProtKB">
        <authorList>
            <consortium name="Ensembl"/>
        </authorList>
    </citation>
    <scope>IDENTIFICATION</scope>
</reference>
<keyword evidence="5" id="KW-0808">Transferase</keyword>
<evidence type="ECO:0000256" key="9">
    <source>
        <dbReference type="ARBA" id="ARBA00022777"/>
    </source>
</evidence>
<evidence type="ECO:0000256" key="11">
    <source>
        <dbReference type="ARBA" id="ARBA00022946"/>
    </source>
</evidence>
<keyword evidence="6" id="KW-0831">Ubiquinone biosynthesis</keyword>
<evidence type="ECO:0000256" key="19">
    <source>
        <dbReference type="SAM" id="MobiDB-lite"/>
    </source>
</evidence>
<evidence type="ECO:0000256" key="16">
    <source>
        <dbReference type="ARBA" id="ARBA00032726"/>
    </source>
</evidence>
<dbReference type="SUPFAM" id="SSF56112">
    <property type="entry name" value="Protein kinase-like (PK-like)"/>
    <property type="match status" value="1"/>
</dbReference>
<accession>A0A668VXY3</accession>
<organism evidence="21 22">
    <name type="scientific">Oreochromis aureus</name>
    <name type="common">Israeli tilapia</name>
    <name type="synonym">Chromis aureus</name>
    <dbReference type="NCBI Taxonomy" id="47969"/>
    <lineage>
        <taxon>Eukaryota</taxon>
        <taxon>Metazoa</taxon>
        <taxon>Chordata</taxon>
        <taxon>Craniata</taxon>
        <taxon>Vertebrata</taxon>
        <taxon>Euteleostomi</taxon>
        <taxon>Actinopterygii</taxon>
        <taxon>Neopterygii</taxon>
        <taxon>Teleostei</taxon>
        <taxon>Neoteleostei</taxon>
        <taxon>Acanthomorphata</taxon>
        <taxon>Ovalentaria</taxon>
        <taxon>Cichlomorphae</taxon>
        <taxon>Cichliformes</taxon>
        <taxon>Cichlidae</taxon>
        <taxon>African cichlids</taxon>
        <taxon>Pseudocrenilabrinae</taxon>
        <taxon>Oreochromini</taxon>
        <taxon>Oreochromis</taxon>
    </lineage>
</organism>
<evidence type="ECO:0000256" key="13">
    <source>
        <dbReference type="ARBA" id="ARBA00023128"/>
    </source>
</evidence>
<protein>
    <recommendedName>
        <fullName evidence="4">Atypical kinase COQ8A, mitochondrial</fullName>
    </recommendedName>
    <alternativeName>
        <fullName evidence="16">Chaperone activity of bc1 complex-like</fullName>
    </alternativeName>
    <alternativeName>
        <fullName evidence="17">Coenzyme Q protein 8A</fullName>
    </alternativeName>
    <alternativeName>
        <fullName evidence="15">aarF domain-containing protein kinase 3</fullName>
    </alternativeName>
</protein>
<evidence type="ECO:0000256" key="18">
    <source>
        <dbReference type="ARBA" id="ARBA00058956"/>
    </source>
</evidence>
<keyword evidence="22" id="KW-1185">Reference proteome</keyword>
<sequence length="693" mass="77403">MRCSRDSIGSAGSGFSVGLVNGDLPSNGTSIMAGDMMLLMRGLAKLSQAVVEIQTNTLRSGTAPGLGAAVQSVQSAAEQGISAAMAKIQEMSGQQQSYSSESDFDFPPDESTFNTSEFRDEGADFTVDHSGSSDDAATGAKHASGKHSVFEGYKDPSKQFSGHTRSYHQDVRLLSGRQLYNHRMNKHVWRQLYFQHPVSQFRSYHQDPSTVGGLTAEDIEKARESKGTDGKPHKQMLSERARERKVPVTRISRLANFGGLAVGLGIGALAEFAKKSIRQNGAEGENRKAVLDSSPFLSEANAERIVRTLCKVRGAALKLGQMLSIQDDAFINPHLAKIFERVRQSADFMPIKQMTKALNNDLGPNWRDKLEMFEERPFAAASIGQVHLARMKDGREVAMKIQYPGVAQSINSDVNNLMAVLNMSNALPEGLFPEHLIDVMRKELALECDYIREAQCARKFRELLKDHPFFYVPEVIDELSSRHVLTTELVPGFPLDKAESLSQELKNEICLNILTLCVRELFEFRYMQTDPNWSNFFYDPQTHRVALLDFGATRGFDQCFTDVYIEIIRSAAQGNREGVLKKSIEMKFLTGYESKAMVNAHVDAVMILGEAFASSEPFDFGSQSTTERIHNLIPVMLKHRLTPPPEETYSLHRKMGGSFLICSRLNAQLQCREMFEMMYKKYWEGRTPPSDLA</sequence>
<keyword evidence="7" id="KW-0812">Transmembrane</keyword>
<evidence type="ECO:0000313" key="21">
    <source>
        <dbReference type="Ensembl" id="ENSOABP00000055773.2"/>
    </source>
</evidence>
<evidence type="ECO:0000256" key="3">
    <source>
        <dbReference type="ARBA" id="ARBA00009670"/>
    </source>
</evidence>
<dbReference type="InterPro" id="IPR034646">
    <property type="entry name" value="ADCK3_dom"/>
</dbReference>
<feature type="domain" description="ABC1 atypical kinase-like" evidence="20">
    <location>
        <begin position="342"/>
        <end position="581"/>
    </location>
</feature>
<dbReference type="GO" id="GO:0005524">
    <property type="term" value="F:ATP binding"/>
    <property type="evidence" value="ECO:0007669"/>
    <property type="project" value="UniProtKB-KW"/>
</dbReference>
<proteinExistence type="inferred from homology"/>
<dbReference type="InterPro" id="IPR011009">
    <property type="entry name" value="Kinase-like_dom_sf"/>
</dbReference>
<evidence type="ECO:0000256" key="6">
    <source>
        <dbReference type="ARBA" id="ARBA00022688"/>
    </source>
</evidence>
<keyword evidence="10" id="KW-0067">ATP-binding</keyword>
<evidence type="ECO:0000259" key="20">
    <source>
        <dbReference type="Pfam" id="PF03109"/>
    </source>
</evidence>
<comment type="function">
    <text evidence="18">Atypical kinase involved in the biosynthesis of coenzyme Q, also named ubiquinone, an essential lipid-soluble electron transporter for aerobic cellular respiration. Its substrate specificity is still unclear: may act as a protein kinase that mediates phosphorylation of COQ3. According to other reports, acts as a small molecule kinase, possibly a lipid kinase that phosphorylates a prenyl lipid in the ubiquinone biosynthesis pathway, as suggested by its ability to bind coenzyme Q lipid intermediates. However, the small molecule kinase activity was not confirmed by another publication. Shows an unusual selectivity for binding ADP over ATP.</text>
</comment>
<feature type="region of interest" description="Disordered" evidence="19">
    <location>
        <begin position="129"/>
        <end position="153"/>
    </location>
</feature>
<evidence type="ECO:0000256" key="7">
    <source>
        <dbReference type="ARBA" id="ARBA00022692"/>
    </source>
</evidence>
<evidence type="ECO:0000256" key="4">
    <source>
        <dbReference type="ARBA" id="ARBA00018535"/>
    </source>
</evidence>
<keyword evidence="12" id="KW-1133">Transmembrane helix</keyword>
<gene>
    <name evidence="21" type="primary">COQ8A</name>
</gene>
<keyword evidence="13" id="KW-0496">Mitochondrion</keyword>
<dbReference type="InterPro" id="IPR004147">
    <property type="entry name" value="ABC1_dom"/>
</dbReference>
<name>A0A668VXY3_OREAU</name>
<dbReference type="Proteomes" id="UP000472276">
    <property type="component" value="Unassembled WGS sequence"/>
</dbReference>
<dbReference type="AlphaFoldDB" id="A0A668VXY3"/>
<evidence type="ECO:0000256" key="14">
    <source>
        <dbReference type="ARBA" id="ARBA00023136"/>
    </source>
</evidence>
<dbReference type="UniPathway" id="UPA00232"/>
<comment type="pathway">
    <text evidence="2">Cofactor biosynthesis; ubiquinone biosynthesis.</text>
</comment>
<feature type="region of interest" description="Disordered" evidence="19">
    <location>
        <begin position="222"/>
        <end position="243"/>
    </location>
</feature>
<evidence type="ECO:0000256" key="12">
    <source>
        <dbReference type="ARBA" id="ARBA00022989"/>
    </source>
</evidence>
<dbReference type="GO" id="GO:0006744">
    <property type="term" value="P:ubiquinone biosynthetic process"/>
    <property type="evidence" value="ECO:0007669"/>
    <property type="project" value="UniProtKB-UniPathway"/>
</dbReference>
<evidence type="ECO:0000256" key="8">
    <source>
        <dbReference type="ARBA" id="ARBA00022741"/>
    </source>
</evidence>
<dbReference type="GO" id="GO:0031966">
    <property type="term" value="C:mitochondrial membrane"/>
    <property type="evidence" value="ECO:0007669"/>
    <property type="project" value="UniProtKB-SubCell"/>
</dbReference>
<keyword evidence="9" id="KW-0418">Kinase</keyword>
<evidence type="ECO:0000256" key="10">
    <source>
        <dbReference type="ARBA" id="ARBA00022840"/>
    </source>
</evidence>
<evidence type="ECO:0000256" key="5">
    <source>
        <dbReference type="ARBA" id="ARBA00022679"/>
    </source>
</evidence>
<dbReference type="PANTHER" id="PTHR43851:SF1">
    <property type="entry name" value="ATYPICAL KINASE COQ8A, MITOCHONDRIAL"/>
    <property type="match status" value="1"/>
</dbReference>
<keyword evidence="8" id="KW-0547">Nucleotide-binding</keyword>
<dbReference type="InterPro" id="IPR051409">
    <property type="entry name" value="Atypical_kinase_ADCK"/>
</dbReference>
<comment type="similarity">
    <text evidence="3">Belongs to the protein kinase superfamily. ADCK protein kinase family.</text>
</comment>
<evidence type="ECO:0000256" key="15">
    <source>
        <dbReference type="ARBA" id="ARBA00031775"/>
    </source>
</evidence>
<comment type="subcellular location">
    <subcellularLocation>
        <location evidence="1">Mitochondrion membrane</location>
        <topology evidence="1">Single-pass membrane protein</topology>
    </subcellularLocation>
</comment>
<evidence type="ECO:0000256" key="1">
    <source>
        <dbReference type="ARBA" id="ARBA00004304"/>
    </source>
</evidence>
<dbReference type="Ensembl" id="ENSOABT00000057186.2">
    <property type="protein sequence ID" value="ENSOABP00000055773.2"/>
    <property type="gene ID" value="ENSOABG00000024090.2"/>
</dbReference>
<dbReference type="CDD" id="cd13970">
    <property type="entry name" value="ABC1_ADCK3"/>
    <property type="match status" value="1"/>
</dbReference>
<reference evidence="21" key="2">
    <citation type="submission" date="2025-09" db="UniProtKB">
        <authorList>
            <consortium name="Ensembl"/>
        </authorList>
    </citation>
    <scope>IDENTIFICATION</scope>
</reference>
<evidence type="ECO:0000256" key="17">
    <source>
        <dbReference type="ARBA" id="ARBA00033204"/>
    </source>
</evidence>
<dbReference type="GO" id="GO:0016301">
    <property type="term" value="F:kinase activity"/>
    <property type="evidence" value="ECO:0007669"/>
    <property type="project" value="UniProtKB-KW"/>
</dbReference>
<dbReference type="PANTHER" id="PTHR43851">
    <property type="match status" value="1"/>
</dbReference>
<evidence type="ECO:0000313" key="22">
    <source>
        <dbReference type="Proteomes" id="UP000472276"/>
    </source>
</evidence>
<evidence type="ECO:0000256" key="2">
    <source>
        <dbReference type="ARBA" id="ARBA00004749"/>
    </source>
</evidence>
<dbReference type="Pfam" id="PF03109">
    <property type="entry name" value="ABC1"/>
    <property type="match status" value="1"/>
</dbReference>
<keyword evidence="11" id="KW-0809">Transit peptide</keyword>